<dbReference type="PANTHER" id="PTHR30071:SF1">
    <property type="entry name" value="CYTOCHROME B_B6 PROTEIN-RELATED"/>
    <property type="match status" value="1"/>
</dbReference>
<reference evidence="8 9" key="1">
    <citation type="submission" date="2017-01" db="EMBL/GenBank/DDBJ databases">
        <authorList>
            <person name="Mah S.A."/>
            <person name="Swanson W.J."/>
            <person name="Moy G.W."/>
            <person name="Vacquier V.D."/>
        </authorList>
    </citation>
    <scope>NUCLEOTIDE SEQUENCE [LARGE SCALE GENOMIC DNA]</scope>
    <source>
        <strain evidence="8 9">DCY110</strain>
    </source>
</reference>
<keyword evidence="4 6" id="KW-1133">Transmembrane helix</keyword>
<feature type="transmembrane region" description="Helical" evidence="6">
    <location>
        <begin position="300"/>
        <end position="317"/>
    </location>
</feature>
<keyword evidence="2 6" id="KW-0812">Transmembrane</keyword>
<name>A0A1P8K014_9BURK</name>
<dbReference type="Proteomes" id="UP000186609">
    <property type="component" value="Chromosome"/>
</dbReference>
<dbReference type="OrthoDB" id="9814290at2"/>
<dbReference type="AlphaFoldDB" id="A0A1P8K014"/>
<organism evidence="8 9">
    <name type="scientific">Rhodoferax koreensis</name>
    <dbReference type="NCBI Taxonomy" id="1842727"/>
    <lineage>
        <taxon>Bacteria</taxon>
        <taxon>Pseudomonadati</taxon>
        <taxon>Pseudomonadota</taxon>
        <taxon>Betaproteobacteria</taxon>
        <taxon>Burkholderiales</taxon>
        <taxon>Comamonadaceae</taxon>
        <taxon>Rhodoferax</taxon>
    </lineage>
</organism>
<dbReference type="InterPro" id="IPR002541">
    <property type="entry name" value="Cyt_c_assembly"/>
</dbReference>
<dbReference type="PANTHER" id="PTHR30071">
    <property type="entry name" value="HEME EXPORTER PROTEIN C"/>
    <property type="match status" value="1"/>
</dbReference>
<gene>
    <name evidence="8" type="ORF">RD110_20735</name>
</gene>
<protein>
    <submittedName>
        <fullName evidence="8">C-type cytochrome biogenesis protein CcsB</fullName>
    </submittedName>
</protein>
<feature type="domain" description="Cytochrome c assembly protein" evidence="7">
    <location>
        <begin position="193"/>
        <end position="453"/>
    </location>
</feature>
<feature type="transmembrane region" description="Helical" evidence="6">
    <location>
        <begin position="367"/>
        <end position="387"/>
    </location>
</feature>
<evidence type="ECO:0000256" key="4">
    <source>
        <dbReference type="ARBA" id="ARBA00022989"/>
    </source>
</evidence>
<evidence type="ECO:0000256" key="3">
    <source>
        <dbReference type="ARBA" id="ARBA00022748"/>
    </source>
</evidence>
<dbReference type="Pfam" id="PF01578">
    <property type="entry name" value="Cytochrom_C_asm"/>
    <property type="match status" value="1"/>
</dbReference>
<evidence type="ECO:0000259" key="7">
    <source>
        <dbReference type="Pfam" id="PF01578"/>
    </source>
</evidence>
<dbReference type="InterPro" id="IPR045062">
    <property type="entry name" value="Cyt_c_biogenesis_CcsA/CcmC"/>
</dbReference>
<dbReference type="InterPro" id="IPR017562">
    <property type="entry name" value="Cyt_c_biogenesis_CcsA"/>
</dbReference>
<feature type="transmembrane region" description="Helical" evidence="6">
    <location>
        <begin position="226"/>
        <end position="244"/>
    </location>
</feature>
<dbReference type="RefSeq" id="WP_076201652.1">
    <property type="nucleotide sequence ID" value="NZ_CP019236.1"/>
</dbReference>
<feature type="transmembrane region" description="Helical" evidence="6">
    <location>
        <begin position="155"/>
        <end position="176"/>
    </location>
</feature>
<evidence type="ECO:0000256" key="1">
    <source>
        <dbReference type="ARBA" id="ARBA00004141"/>
    </source>
</evidence>
<proteinExistence type="predicted"/>
<feature type="transmembrane region" description="Helical" evidence="6">
    <location>
        <begin position="428"/>
        <end position="449"/>
    </location>
</feature>
<keyword evidence="5 6" id="KW-0472">Membrane</keyword>
<dbReference type="EMBL" id="CP019236">
    <property type="protein sequence ID" value="APW39343.1"/>
    <property type="molecule type" value="Genomic_DNA"/>
</dbReference>
<dbReference type="GO" id="GO:0005886">
    <property type="term" value="C:plasma membrane"/>
    <property type="evidence" value="ECO:0007669"/>
    <property type="project" value="TreeGrafter"/>
</dbReference>
<dbReference type="NCBIfam" id="TIGR03144">
    <property type="entry name" value="cytochr_II_ccsB"/>
    <property type="match status" value="1"/>
</dbReference>
<comment type="subcellular location">
    <subcellularLocation>
        <location evidence="1">Membrane</location>
        <topology evidence="1">Multi-pass membrane protein</topology>
    </subcellularLocation>
</comment>
<evidence type="ECO:0000313" key="8">
    <source>
        <dbReference type="EMBL" id="APW39343.1"/>
    </source>
</evidence>
<dbReference type="STRING" id="1842727.RD110_20735"/>
<evidence type="ECO:0000256" key="6">
    <source>
        <dbReference type="SAM" id="Phobius"/>
    </source>
</evidence>
<feature type="transmembrane region" description="Helical" evidence="6">
    <location>
        <begin position="264"/>
        <end position="288"/>
    </location>
</feature>
<sequence length="458" mass="51344">MNTATGAAPRGTPATKTITLNEGFFSRRSPFDWLFAALMLAGAWFTFSRYGAYMDVYERGILVAAVPALVSLAWFWRPLRWLTLAVIGFSLLAIFSYQGSGLEGQAQLARSENVFWLKYFLSSQSAILWMSMLFFMSTIFYWLGMLSSPQHSGSLELIGSRLAWVAVAMALIGTMVRWYESYLIGADVGHIPVSNLYEVFVLFSWLTAAFYLYFEAQYKTRALGAFVMLVVSAAVGFLLWYTVVREAHEIQPLVPALKSWWMKLHVPANFIGYGTFALSAMVAFAYLIKQQAGQTRWYKLAPLWLLGIVLCFEPVVFRKTVGDAGSGYWAVYFGISALIVASIVFGRRRIAARLPSFEVLDDVMYKSIAVGFAFFTVATVLGALWAAEAWGGYWSWDPKETWALIVWLNYAAWLHMRLMKGLRGTVAAWWALVGLAVTSFAFLGVNMFLSGLHSYGTL</sequence>
<accession>A0A1P8K014</accession>
<feature type="transmembrane region" description="Helical" evidence="6">
    <location>
        <begin position="329"/>
        <end position="346"/>
    </location>
</feature>
<evidence type="ECO:0000256" key="2">
    <source>
        <dbReference type="ARBA" id="ARBA00022692"/>
    </source>
</evidence>
<dbReference type="KEGG" id="rhy:RD110_20735"/>
<feature type="transmembrane region" description="Helical" evidence="6">
    <location>
        <begin position="56"/>
        <end position="76"/>
    </location>
</feature>
<evidence type="ECO:0000256" key="5">
    <source>
        <dbReference type="ARBA" id="ARBA00023136"/>
    </source>
</evidence>
<feature type="transmembrane region" description="Helical" evidence="6">
    <location>
        <begin position="31"/>
        <end position="50"/>
    </location>
</feature>
<feature type="transmembrane region" description="Helical" evidence="6">
    <location>
        <begin position="119"/>
        <end position="143"/>
    </location>
</feature>
<feature type="transmembrane region" description="Helical" evidence="6">
    <location>
        <begin position="196"/>
        <end position="214"/>
    </location>
</feature>
<evidence type="ECO:0000313" key="9">
    <source>
        <dbReference type="Proteomes" id="UP000186609"/>
    </source>
</evidence>
<feature type="transmembrane region" description="Helical" evidence="6">
    <location>
        <begin position="399"/>
        <end position="416"/>
    </location>
</feature>
<keyword evidence="9" id="KW-1185">Reference proteome</keyword>
<dbReference type="GO" id="GO:0020037">
    <property type="term" value="F:heme binding"/>
    <property type="evidence" value="ECO:0007669"/>
    <property type="project" value="InterPro"/>
</dbReference>
<dbReference type="GO" id="GO:0017004">
    <property type="term" value="P:cytochrome complex assembly"/>
    <property type="evidence" value="ECO:0007669"/>
    <property type="project" value="UniProtKB-KW"/>
</dbReference>
<keyword evidence="3" id="KW-0201">Cytochrome c-type biogenesis</keyword>